<feature type="compositionally biased region" description="Low complexity" evidence="3">
    <location>
        <begin position="854"/>
        <end position="868"/>
    </location>
</feature>
<dbReference type="GO" id="GO:0005634">
    <property type="term" value="C:nucleus"/>
    <property type="evidence" value="ECO:0007669"/>
    <property type="project" value="TreeGrafter"/>
</dbReference>
<dbReference type="PANTHER" id="PTHR24200:SF14">
    <property type="entry name" value="MICROTUBULE-ASSOCIATED TUMOR SUPPRESSOR CANDIDATE 2"/>
    <property type="match status" value="1"/>
</dbReference>
<evidence type="ECO:0000256" key="1">
    <source>
        <dbReference type="ARBA" id="ARBA00023054"/>
    </source>
</evidence>
<feature type="compositionally biased region" description="Basic and acidic residues" evidence="3">
    <location>
        <begin position="542"/>
        <end position="552"/>
    </location>
</feature>
<feature type="compositionally biased region" description="Polar residues" evidence="3">
    <location>
        <begin position="297"/>
        <end position="310"/>
    </location>
</feature>
<feature type="compositionally biased region" description="Polar residues" evidence="3">
    <location>
        <begin position="15"/>
        <end position="28"/>
    </location>
</feature>
<keyword evidence="1 2" id="KW-0175">Coiled coil</keyword>
<dbReference type="GO" id="GO:0008017">
    <property type="term" value="F:microtubule binding"/>
    <property type="evidence" value="ECO:0007669"/>
    <property type="project" value="TreeGrafter"/>
</dbReference>
<reference evidence="4" key="1">
    <citation type="submission" date="2021-01" db="EMBL/GenBank/DDBJ databases">
        <authorList>
            <person name="Zahm M."/>
            <person name="Roques C."/>
            <person name="Cabau C."/>
            <person name="Klopp C."/>
            <person name="Donnadieu C."/>
            <person name="Jouanno E."/>
            <person name="Lampietro C."/>
            <person name="Louis A."/>
            <person name="Herpin A."/>
            <person name="Echchiki A."/>
            <person name="Berthelot C."/>
            <person name="Parey E."/>
            <person name="Roest-Crollius H."/>
            <person name="Braasch I."/>
            <person name="Postlethwait J."/>
            <person name="Bobe J."/>
            <person name="Montfort J."/>
            <person name="Bouchez O."/>
            <person name="Begum T."/>
            <person name="Mejri S."/>
            <person name="Adams A."/>
            <person name="Chen W.-J."/>
            <person name="Guiguen Y."/>
        </authorList>
    </citation>
    <scope>NUCLEOTIDE SEQUENCE</scope>
    <source>
        <strain evidence="4">YG-15Mar2019-1</strain>
        <tissue evidence="4">Brain</tissue>
    </source>
</reference>
<feature type="compositionally biased region" description="Polar residues" evidence="3">
    <location>
        <begin position="329"/>
        <end position="340"/>
    </location>
</feature>
<feature type="compositionally biased region" description="Low complexity" evidence="3">
    <location>
        <begin position="519"/>
        <end position="530"/>
    </location>
</feature>
<comment type="caution">
    <text evidence="4">The sequence shown here is derived from an EMBL/GenBank/DDBJ whole genome shotgun (WGS) entry which is preliminary data.</text>
</comment>
<evidence type="ECO:0000313" key="4">
    <source>
        <dbReference type="EMBL" id="KAG7471191.1"/>
    </source>
</evidence>
<dbReference type="GO" id="GO:0005737">
    <property type="term" value="C:cytoplasm"/>
    <property type="evidence" value="ECO:0007669"/>
    <property type="project" value="TreeGrafter"/>
</dbReference>
<feature type="compositionally biased region" description="Basic and acidic residues" evidence="3">
    <location>
        <begin position="879"/>
        <end position="889"/>
    </location>
</feature>
<feature type="region of interest" description="Disordered" evidence="3">
    <location>
        <begin position="599"/>
        <end position="618"/>
    </location>
</feature>
<dbReference type="InterPro" id="IPR051293">
    <property type="entry name" value="MTUS1/CCDC69"/>
</dbReference>
<feature type="compositionally biased region" description="Polar residues" evidence="3">
    <location>
        <begin position="497"/>
        <end position="512"/>
    </location>
</feature>
<feature type="compositionally biased region" description="Low complexity" evidence="3">
    <location>
        <begin position="1"/>
        <end position="14"/>
    </location>
</feature>
<organism evidence="4 5">
    <name type="scientific">Megalops atlanticus</name>
    <name type="common">Tarpon</name>
    <name type="synonym">Clupea gigantea</name>
    <dbReference type="NCBI Taxonomy" id="7932"/>
    <lineage>
        <taxon>Eukaryota</taxon>
        <taxon>Metazoa</taxon>
        <taxon>Chordata</taxon>
        <taxon>Craniata</taxon>
        <taxon>Vertebrata</taxon>
        <taxon>Euteleostomi</taxon>
        <taxon>Actinopterygii</taxon>
        <taxon>Neopterygii</taxon>
        <taxon>Teleostei</taxon>
        <taxon>Elopiformes</taxon>
        <taxon>Megalopidae</taxon>
        <taxon>Megalops</taxon>
    </lineage>
</organism>
<feature type="compositionally biased region" description="Polar residues" evidence="3">
    <location>
        <begin position="384"/>
        <end position="400"/>
    </location>
</feature>
<gene>
    <name evidence="4" type="ORF">MATL_G00121790</name>
</gene>
<dbReference type="EMBL" id="JAFDVH010000009">
    <property type="protein sequence ID" value="KAG7471191.1"/>
    <property type="molecule type" value="Genomic_DNA"/>
</dbReference>
<feature type="coiled-coil region" evidence="2">
    <location>
        <begin position="1011"/>
        <end position="1275"/>
    </location>
</feature>
<feature type="region of interest" description="Disordered" evidence="3">
    <location>
        <begin position="201"/>
        <end position="222"/>
    </location>
</feature>
<feature type="compositionally biased region" description="Low complexity" evidence="3">
    <location>
        <begin position="811"/>
        <end position="823"/>
    </location>
</feature>
<evidence type="ECO:0000256" key="2">
    <source>
        <dbReference type="SAM" id="Coils"/>
    </source>
</evidence>
<feature type="compositionally biased region" description="Low complexity" evidence="3">
    <location>
        <begin position="279"/>
        <end position="292"/>
    </location>
</feature>
<feature type="region of interest" description="Disordered" evidence="3">
    <location>
        <begin position="1"/>
        <end position="71"/>
    </location>
</feature>
<protein>
    <recommendedName>
        <fullName evidence="6">Microtubule associated tumor suppressor candidate 2</fullName>
    </recommendedName>
</protein>
<dbReference type="Proteomes" id="UP001046870">
    <property type="component" value="Chromosome 9"/>
</dbReference>
<feature type="region of interest" description="Disordered" evidence="3">
    <location>
        <begin position="378"/>
        <end position="569"/>
    </location>
</feature>
<evidence type="ECO:0008006" key="6">
    <source>
        <dbReference type="Google" id="ProtNLM"/>
    </source>
</evidence>
<dbReference type="PANTHER" id="PTHR24200">
    <property type="entry name" value="TOUCAN, ISOFORM A"/>
    <property type="match status" value="1"/>
</dbReference>
<dbReference type="OrthoDB" id="10038993at2759"/>
<feature type="region of interest" description="Disordered" evidence="3">
    <location>
        <begin position="750"/>
        <end position="794"/>
    </location>
</feature>
<feature type="coiled-coil region" evidence="2">
    <location>
        <begin position="941"/>
        <end position="968"/>
    </location>
</feature>
<proteinExistence type="predicted"/>
<evidence type="ECO:0000256" key="3">
    <source>
        <dbReference type="SAM" id="MobiDB-lite"/>
    </source>
</evidence>
<evidence type="ECO:0000313" key="5">
    <source>
        <dbReference type="Proteomes" id="UP001046870"/>
    </source>
</evidence>
<feature type="compositionally biased region" description="Pro residues" evidence="3">
    <location>
        <begin position="555"/>
        <end position="564"/>
    </location>
</feature>
<feature type="region of interest" description="Disordered" evidence="3">
    <location>
        <begin position="279"/>
        <end position="364"/>
    </location>
</feature>
<sequence length="1310" mass="144511">MSSQGQPGGPVSSSRQDNQGEIKNNNKQGLFAPEGDANANEIQTEDEGTKEGGRTGDAGALPPLVSQSEEQDKIIIWGTDSQCDDPELEEFEMLECQELEAYLVEEEDEYERGAGAGRGRFVNERPLPYSSAPALATIDKDNNYDEDERTTQQCAQDLETTISLSLGSRGRGACLTRAEFSSENDVFVSCLSTMSSLGGSLASALDSTGRTQATDSRHLPSEPYRTISEDLTLASQSIPTISVKSGVYQETGGPLGNSGRSTSLSSSVDLNLNSAILQQEPGPEAQQEQLGQRSRRSPSQEGLSILTNGTGKCIQSHVDTNDTEHKTQKLQMTVGEQSRSVEGYKQGDVPSTESQENLEAKTRVCQQQVTKMTSFEEAHPDMEAQSSPRASPAPGTSSWKASHKMNGKPSQDDEAPDMNSNPSKADPRGASSHPVPGEPKAIRKQGSFEHSRSASPSSLEKRTQLARKPWGSPTRAPTPPSPKTGSPRRRPPMSPAKTANTRAPSQEYSETSQGGGGVVKPPSKVCPSSGIPKPILQPPLRPADKTEPDNRNTRSPPPHYPPKPKNVRPKIITYIRKSPQVKPHVPDAPYEVSTLPSRLTAYPSPQASKDPKAGGHPKALPVLSASNLLYDKYRHEMQKACYYSPGLVVSGIKPPSHTIPHKMTGKSEGFYGELTDKYLQEMGRGAVALGAPGRDEPPASQVSPHEAAGLFRSPRALRPQLGLGAVTRLPSAKNRMVLAGQRSALSFSHPTQVVSPLTQCYPDPSDQGKPAPETAPRSLLPKPGQSGLRPPGYSRLPAARLAAFSFVRSSSVSSVSSNQSNDSTHSDPCRPMHRPSSGSDEPPVQKPSAPPSESPRAPNTPATTRRSLLPPPRSSPVASRKEIQKEAEVARPAVSSPKRFAVVSPKPQSPVHLRQKPVAVRGGAASGSPRRDGPEAERLLVQRLRERCDEQARQLQSLQAELRKATLGLEVFAITTQHFCQKSETAIVKERELSLELARIRDEVAFNVARWERLQRDKEDLERRFERELRRLQVQQEAELGALEEQLRARHEAERERLRAEQRAELEELRTQQQEQMEEMNVNHEAAMMEMENNHSLAIATLQEEHAKTVRDLMMAHEQQRKSLEENFEKLRLSLQDQVDTLTFQNRSLRDRAKRFEEALRRSTDEQIVDALAPYQHIEEDLKSLKEVLEMKNQQIHEQELKIAELEKMAQKNVVLEEKVQVLQQQNEDLKARIDHNLAVSRQLSEENANLQEYVEKESNEKKRLSRTNEELLWRLQTGELSPRMSPSSSPIHRASPGPASPSRLHPFPR</sequence>
<feature type="region of interest" description="Disordered" evidence="3">
    <location>
        <begin position="811"/>
        <end position="936"/>
    </location>
</feature>
<keyword evidence="5" id="KW-1185">Reference proteome</keyword>
<name>A0A9D3TD23_MEGAT</name>
<feature type="compositionally biased region" description="Pro residues" evidence="3">
    <location>
        <begin position="844"/>
        <end position="853"/>
    </location>
</feature>
<feature type="region of interest" description="Disordered" evidence="3">
    <location>
        <begin position="1276"/>
        <end position="1310"/>
    </location>
</feature>
<accession>A0A9D3TD23</accession>